<keyword evidence="1" id="KW-0812">Transmembrane</keyword>
<keyword evidence="3" id="KW-1185">Reference proteome</keyword>
<name>A0A850QXL8_9LACO</name>
<accession>A0A850QXL8</accession>
<feature type="transmembrane region" description="Helical" evidence="1">
    <location>
        <begin position="32"/>
        <end position="50"/>
    </location>
</feature>
<gene>
    <name evidence="2" type="ORF">HU830_05215</name>
</gene>
<evidence type="ECO:0000313" key="2">
    <source>
        <dbReference type="EMBL" id="NVY96564.1"/>
    </source>
</evidence>
<reference evidence="2 3" key="1">
    <citation type="submission" date="2020-06" db="EMBL/GenBank/DDBJ databases">
        <authorList>
            <person name="Kang J."/>
        </authorList>
    </citation>
    <scope>NUCLEOTIDE SEQUENCE [LARGE SCALE GENOMIC DNA]</scope>
    <source>
        <strain evidence="2 3">DCY120</strain>
    </source>
</reference>
<keyword evidence="1" id="KW-0472">Membrane</keyword>
<feature type="transmembrane region" description="Helical" evidence="1">
    <location>
        <begin position="81"/>
        <end position="102"/>
    </location>
</feature>
<comment type="caution">
    <text evidence="2">The sequence shown here is derived from an EMBL/GenBank/DDBJ whole genome shotgun (WGS) entry which is preliminary data.</text>
</comment>
<dbReference type="RefSeq" id="WP_176942730.1">
    <property type="nucleotide sequence ID" value="NZ_JABZEC010000004.1"/>
</dbReference>
<keyword evidence="1" id="KW-1133">Transmembrane helix</keyword>
<dbReference type="AlphaFoldDB" id="A0A850QXL8"/>
<protein>
    <recommendedName>
        <fullName evidence="4">Cell wall-active antibiotics response LiaF-like C-terminal domain-containing protein</fullName>
    </recommendedName>
</protein>
<dbReference type="Proteomes" id="UP000563523">
    <property type="component" value="Unassembled WGS sequence"/>
</dbReference>
<dbReference type="EMBL" id="JABZEC010000004">
    <property type="protein sequence ID" value="NVY96564.1"/>
    <property type="molecule type" value="Genomic_DNA"/>
</dbReference>
<evidence type="ECO:0008006" key="4">
    <source>
        <dbReference type="Google" id="ProtNLM"/>
    </source>
</evidence>
<feature type="transmembrane region" description="Helical" evidence="1">
    <location>
        <begin position="57"/>
        <end position="75"/>
    </location>
</feature>
<sequence length="238" mass="27482">MKRSRRYFWGIIFILLAFLLLLNQIIDLPFLGSGKFISTAVLLVIFLWGWNRRLFEVMYYAIAFFIIFNADTLHLGMVSPFILFIVAVLLQAGLSILLAPWLQRYRVRSWTPSCRSGKSATTEETVRNAEVVNIDALMMSSMRYLPDNNFRKLKIDTVMSSLKIYLTSEKPTNDIIIDLDVVMGHVELFLPRDCQVIDETVPIMGSTTSLRHDPRPAENPRIYIRGEVIFGNLSWHYL</sequence>
<proteinExistence type="predicted"/>
<feature type="transmembrane region" description="Helical" evidence="1">
    <location>
        <begin position="7"/>
        <end position="26"/>
    </location>
</feature>
<evidence type="ECO:0000256" key="1">
    <source>
        <dbReference type="SAM" id="Phobius"/>
    </source>
</evidence>
<organism evidence="2 3">
    <name type="scientific">Bombilactobacillus apium</name>
    <dbReference type="NCBI Taxonomy" id="2675299"/>
    <lineage>
        <taxon>Bacteria</taxon>
        <taxon>Bacillati</taxon>
        <taxon>Bacillota</taxon>
        <taxon>Bacilli</taxon>
        <taxon>Lactobacillales</taxon>
        <taxon>Lactobacillaceae</taxon>
        <taxon>Bombilactobacillus</taxon>
    </lineage>
</organism>
<evidence type="ECO:0000313" key="3">
    <source>
        <dbReference type="Proteomes" id="UP000563523"/>
    </source>
</evidence>